<keyword evidence="3" id="KW-0479">Metal-binding</keyword>
<dbReference type="RefSeq" id="WP_116615958.1">
    <property type="nucleotide sequence ID" value="NZ_QENY01000004.1"/>
</dbReference>
<dbReference type="PROSITE" id="PS00523">
    <property type="entry name" value="SULFATASE_1"/>
    <property type="match status" value="1"/>
</dbReference>
<dbReference type="InterPro" id="IPR050738">
    <property type="entry name" value="Sulfatase"/>
</dbReference>
<evidence type="ECO:0000256" key="8">
    <source>
        <dbReference type="SAM" id="SignalP"/>
    </source>
</evidence>
<keyword evidence="4 8" id="KW-0732">Signal</keyword>
<dbReference type="Proteomes" id="UP000245870">
    <property type="component" value="Unassembled WGS sequence"/>
</dbReference>
<comment type="caution">
    <text evidence="10">The sequence shown here is derived from an EMBL/GenBank/DDBJ whole genome shotgun (WGS) entry which is preliminary data.</text>
</comment>
<dbReference type="InterPro" id="IPR017850">
    <property type="entry name" value="Alkaline_phosphatase_core_sf"/>
</dbReference>
<protein>
    <submittedName>
        <fullName evidence="10">Arylsulfatase A-like enzyme</fullName>
    </submittedName>
</protein>
<dbReference type="PANTHER" id="PTHR42693:SF42">
    <property type="entry name" value="ARYLSULFATASE G"/>
    <property type="match status" value="1"/>
</dbReference>
<feature type="signal peptide" evidence="8">
    <location>
        <begin position="1"/>
        <end position="21"/>
    </location>
</feature>
<dbReference type="EMBL" id="QENY01000004">
    <property type="protein sequence ID" value="PVX57434.1"/>
    <property type="molecule type" value="Genomic_DNA"/>
</dbReference>
<feature type="domain" description="Sulfatase N-terminal" evidence="9">
    <location>
        <begin position="38"/>
        <end position="397"/>
    </location>
</feature>
<evidence type="ECO:0000256" key="7">
    <source>
        <dbReference type="PIRSR" id="PIRSR600917-52"/>
    </source>
</evidence>
<dbReference type="CDD" id="cd16144">
    <property type="entry name" value="ARS_like"/>
    <property type="match status" value="1"/>
</dbReference>
<name>A0A2U0UIH8_9BACT</name>
<dbReference type="Gene3D" id="3.30.1120.10">
    <property type="match status" value="1"/>
</dbReference>
<dbReference type="PANTHER" id="PTHR42693">
    <property type="entry name" value="ARYLSULFATASE FAMILY MEMBER"/>
    <property type="match status" value="1"/>
</dbReference>
<evidence type="ECO:0000256" key="6">
    <source>
        <dbReference type="ARBA" id="ARBA00022837"/>
    </source>
</evidence>
<dbReference type="FunFam" id="3.40.720.10:FF:000101">
    <property type="entry name" value="Secreted sulfatase ydeN"/>
    <property type="match status" value="1"/>
</dbReference>
<comment type="PTM">
    <text evidence="7">The conversion to 3-oxoalanine (also known as C-formylglycine, FGly), of a serine or cysteine residue in prokaryotes and of a cysteine residue in eukaryotes, is critical for catalytic activity.</text>
</comment>
<dbReference type="Gene3D" id="3.40.720.10">
    <property type="entry name" value="Alkaline Phosphatase, subunit A"/>
    <property type="match status" value="1"/>
</dbReference>
<accession>A0A2U0UIH8</accession>
<keyword evidence="11" id="KW-1185">Reference proteome</keyword>
<dbReference type="InterPro" id="IPR000917">
    <property type="entry name" value="Sulfatase_N"/>
</dbReference>
<feature type="modified residue" description="3-oxoalanine (Ser)" evidence="7">
    <location>
        <position position="92"/>
    </location>
</feature>
<keyword evidence="6" id="KW-0106">Calcium</keyword>
<evidence type="ECO:0000256" key="2">
    <source>
        <dbReference type="ARBA" id="ARBA00008779"/>
    </source>
</evidence>
<evidence type="ECO:0000256" key="4">
    <source>
        <dbReference type="ARBA" id="ARBA00022729"/>
    </source>
</evidence>
<dbReference type="InterPro" id="IPR024607">
    <property type="entry name" value="Sulfatase_CS"/>
</dbReference>
<evidence type="ECO:0000313" key="10">
    <source>
        <dbReference type="EMBL" id="PVX57434.1"/>
    </source>
</evidence>
<evidence type="ECO:0000256" key="1">
    <source>
        <dbReference type="ARBA" id="ARBA00001913"/>
    </source>
</evidence>
<comment type="cofactor">
    <cofactor evidence="1">
        <name>Ca(2+)</name>
        <dbReference type="ChEBI" id="CHEBI:29108"/>
    </cofactor>
</comment>
<proteinExistence type="inferred from homology"/>
<evidence type="ECO:0000256" key="3">
    <source>
        <dbReference type="ARBA" id="ARBA00022723"/>
    </source>
</evidence>
<keyword evidence="5" id="KW-0378">Hydrolase</keyword>
<organism evidence="10 11">
    <name type="scientific">Hallella colorans</name>
    <dbReference type="NCBI Taxonomy" id="1703337"/>
    <lineage>
        <taxon>Bacteria</taxon>
        <taxon>Pseudomonadati</taxon>
        <taxon>Bacteroidota</taxon>
        <taxon>Bacteroidia</taxon>
        <taxon>Bacteroidales</taxon>
        <taxon>Prevotellaceae</taxon>
        <taxon>Hallella</taxon>
    </lineage>
</organism>
<comment type="similarity">
    <text evidence="2">Belongs to the sulfatase family.</text>
</comment>
<dbReference type="GO" id="GO:0046872">
    <property type="term" value="F:metal ion binding"/>
    <property type="evidence" value="ECO:0007669"/>
    <property type="project" value="UniProtKB-KW"/>
</dbReference>
<reference evidence="10 11" key="1">
    <citation type="submission" date="2018-05" db="EMBL/GenBank/DDBJ databases">
        <title>Genomic Encyclopedia of Type Strains, Phase IV (KMG-IV): sequencing the most valuable type-strain genomes for metagenomic binning, comparative biology and taxonomic classification.</title>
        <authorList>
            <person name="Goeker M."/>
        </authorList>
    </citation>
    <scope>NUCLEOTIDE SEQUENCE [LARGE SCALE GENOMIC DNA]</scope>
    <source>
        <strain evidence="10 11">DSM 100333</strain>
    </source>
</reference>
<feature type="chain" id="PRO_5015767674" evidence="8">
    <location>
        <begin position="22"/>
        <end position="522"/>
    </location>
</feature>
<sequence length="522" mass="58480">MKHSSLYSLCLLSALPISAGAERASNTNENSNHQDKKPNIILFMVDDMGWQDTSVPFWTQPTRLNRLYETPNMERLARQGMVFSQAYATPISSPSRCSLMTGANAARHHVTNWTLERGKSTDSEDAEVATPNWNVNGISPVQGIPQSFVATSYVQLLRANGYHTIHCGKAHWGAIDTPGENPNAWGFDVNIAGHAGGRQATYLSERNYGHKADGTPTSPFAIPGLNQYWGTGTFLTEALTQEALKALDKAKRYGQPFYLNMAHYAVHIPIERDNRYFAKYARKGMSDKEAAYASLIEGMDKSLGDIMDWLEKNGEADNTIILFMSDNGGYATGKAWRDEPLFTQNAPLASGKGSMYEGGIREPMIVKWPGKVKPGSRCDNYLIIEDFFPTILEMAHIHAYKVPQVVDGRSFVPLLTNTGNPSKDRILVWNYPNVWGNEGPGISLNCAIRYNEWKMVYNYKTGRKELYDIKQDIGERNDMAATHPRIVRQLSSMLGKYLRNTQAQRPFFKSTGLPCPWPDETR</sequence>
<evidence type="ECO:0000259" key="9">
    <source>
        <dbReference type="Pfam" id="PF00884"/>
    </source>
</evidence>
<dbReference type="AlphaFoldDB" id="A0A2U0UIH8"/>
<evidence type="ECO:0000313" key="11">
    <source>
        <dbReference type="Proteomes" id="UP000245870"/>
    </source>
</evidence>
<dbReference type="SUPFAM" id="SSF53649">
    <property type="entry name" value="Alkaline phosphatase-like"/>
    <property type="match status" value="1"/>
</dbReference>
<evidence type="ECO:0000256" key="5">
    <source>
        <dbReference type="ARBA" id="ARBA00022801"/>
    </source>
</evidence>
<dbReference type="OrthoDB" id="9765065at2"/>
<dbReference type="Pfam" id="PF00884">
    <property type="entry name" value="Sulfatase"/>
    <property type="match status" value="1"/>
</dbReference>
<gene>
    <name evidence="10" type="ORF">C7379_10450</name>
</gene>
<dbReference type="GO" id="GO:0004065">
    <property type="term" value="F:arylsulfatase activity"/>
    <property type="evidence" value="ECO:0007669"/>
    <property type="project" value="TreeGrafter"/>
</dbReference>